<dbReference type="PANTHER" id="PTHR30250">
    <property type="entry name" value="PST FAMILY PREDICTED COLANIC ACID TRANSPORTER"/>
    <property type="match status" value="1"/>
</dbReference>
<organism evidence="7 8">
    <name type="scientific">Pseudomonas benzenivorans</name>
    <dbReference type="NCBI Taxonomy" id="556533"/>
    <lineage>
        <taxon>Bacteria</taxon>
        <taxon>Pseudomonadati</taxon>
        <taxon>Pseudomonadota</taxon>
        <taxon>Gammaproteobacteria</taxon>
        <taxon>Pseudomonadales</taxon>
        <taxon>Pseudomonadaceae</taxon>
        <taxon>Pseudomonas</taxon>
    </lineage>
</organism>
<evidence type="ECO:0000313" key="7">
    <source>
        <dbReference type="EMBL" id="UTW07480.1"/>
    </source>
</evidence>
<protein>
    <recommendedName>
        <fullName evidence="9">Membrane protein involved in the export of O-antigen and teichoic acid</fullName>
    </recommendedName>
</protein>
<accession>A0ABY5H5I3</accession>
<proteinExistence type="predicted"/>
<evidence type="ECO:0000256" key="2">
    <source>
        <dbReference type="ARBA" id="ARBA00022475"/>
    </source>
</evidence>
<evidence type="ECO:0000256" key="6">
    <source>
        <dbReference type="SAM" id="Phobius"/>
    </source>
</evidence>
<dbReference type="EMBL" id="CP073346">
    <property type="protein sequence ID" value="UTW07480.1"/>
    <property type="molecule type" value="Genomic_DNA"/>
</dbReference>
<evidence type="ECO:0008006" key="9">
    <source>
        <dbReference type="Google" id="ProtNLM"/>
    </source>
</evidence>
<reference evidence="7" key="1">
    <citation type="submission" date="2021-04" db="EMBL/GenBank/DDBJ databases">
        <title>Oceanospirillales bacteria with DddD are important DMSP degraders in coastal seawater.</title>
        <authorList>
            <person name="Liu J."/>
        </authorList>
    </citation>
    <scope>NUCLEOTIDE SEQUENCE</scope>
    <source>
        <strain evidence="7">D13-4</strain>
    </source>
</reference>
<keyword evidence="2" id="KW-1003">Cell membrane</keyword>
<evidence type="ECO:0000256" key="4">
    <source>
        <dbReference type="ARBA" id="ARBA00022989"/>
    </source>
</evidence>
<evidence type="ECO:0000256" key="1">
    <source>
        <dbReference type="ARBA" id="ARBA00004651"/>
    </source>
</evidence>
<sequence>MKSTVITKIINISLRGATLVSKFLLIFFLARFLEPAEVGLYGLLMASVGYAIYWVGFDFYTFSSREIIGAERKLWGGMLKDQAVFFLFIYLLLLPLLMLVFIKGLMPWYLAPWFFLLLILEHLGQELNRLLVAISEPLFASFVLFVRSGAWVCVVLPLMWLDPELRKLETVLAAWSVGVGVACCLGFTRVVHLRLKGWLTAVDWHWVWKGIKVAVPFLLATLAVRGILTVDRYWVQATSDMDLLGAYVLFMGIATAVISFLDAGVFVFIYPALIAAYRNGDSDKFKAGMHQLTLQTVLVGGVISLLAFVLLGPVLSWLDKPFYIEKAGLFSWIMLAMILYGLSMIPHYGLYAKGADKHIILSHLAGLVVFPPSAYMLSRSNGELAVPYALCISFALIFFWKLYAYAVLRGKSCAKNVQLSL</sequence>
<feature type="transmembrane region" description="Helical" evidence="6">
    <location>
        <begin position="172"/>
        <end position="192"/>
    </location>
</feature>
<dbReference type="InterPro" id="IPR050833">
    <property type="entry name" value="Poly_Biosynth_Transport"/>
</dbReference>
<evidence type="ECO:0000256" key="5">
    <source>
        <dbReference type="ARBA" id="ARBA00023136"/>
    </source>
</evidence>
<feature type="transmembrane region" description="Helical" evidence="6">
    <location>
        <begin position="384"/>
        <end position="408"/>
    </location>
</feature>
<keyword evidence="4 6" id="KW-1133">Transmembrane helix</keyword>
<feature type="transmembrane region" description="Helical" evidence="6">
    <location>
        <begin position="358"/>
        <end position="378"/>
    </location>
</feature>
<feature type="transmembrane region" description="Helical" evidence="6">
    <location>
        <begin position="247"/>
        <end position="276"/>
    </location>
</feature>
<feature type="transmembrane region" description="Helical" evidence="6">
    <location>
        <begin position="39"/>
        <end position="62"/>
    </location>
</feature>
<feature type="transmembrane region" description="Helical" evidence="6">
    <location>
        <begin position="213"/>
        <end position="235"/>
    </location>
</feature>
<keyword evidence="5 6" id="KW-0472">Membrane</keyword>
<feature type="transmembrane region" description="Helical" evidence="6">
    <location>
        <begin position="137"/>
        <end position="160"/>
    </location>
</feature>
<evidence type="ECO:0000256" key="3">
    <source>
        <dbReference type="ARBA" id="ARBA00022692"/>
    </source>
</evidence>
<feature type="transmembrane region" description="Helical" evidence="6">
    <location>
        <begin position="297"/>
        <end position="318"/>
    </location>
</feature>
<name>A0ABY5H5I3_9PSED</name>
<feature type="transmembrane region" description="Helical" evidence="6">
    <location>
        <begin position="108"/>
        <end position="125"/>
    </location>
</feature>
<keyword evidence="3 6" id="KW-0812">Transmembrane</keyword>
<evidence type="ECO:0000313" key="8">
    <source>
        <dbReference type="Proteomes" id="UP001059672"/>
    </source>
</evidence>
<feature type="transmembrane region" description="Helical" evidence="6">
    <location>
        <begin position="330"/>
        <end position="351"/>
    </location>
</feature>
<feature type="transmembrane region" description="Helical" evidence="6">
    <location>
        <begin position="12"/>
        <end position="33"/>
    </location>
</feature>
<gene>
    <name evidence="7" type="ORF">KDW96_20420</name>
</gene>
<feature type="transmembrane region" description="Helical" evidence="6">
    <location>
        <begin position="83"/>
        <end position="102"/>
    </location>
</feature>
<comment type="subcellular location">
    <subcellularLocation>
        <location evidence="1">Cell membrane</location>
        <topology evidence="1">Multi-pass membrane protein</topology>
    </subcellularLocation>
</comment>
<dbReference type="PANTHER" id="PTHR30250:SF11">
    <property type="entry name" value="O-ANTIGEN TRANSPORTER-RELATED"/>
    <property type="match status" value="1"/>
</dbReference>
<dbReference type="Proteomes" id="UP001059672">
    <property type="component" value="Chromosome"/>
</dbReference>
<dbReference type="RefSeq" id="WP_255838063.1">
    <property type="nucleotide sequence ID" value="NZ_CP073346.1"/>
</dbReference>
<keyword evidence="8" id="KW-1185">Reference proteome</keyword>